<feature type="transmembrane region" description="Helical" evidence="6">
    <location>
        <begin position="102"/>
        <end position="119"/>
    </location>
</feature>
<reference evidence="8 9" key="1">
    <citation type="journal article" date="2015" name="Int J Genomics">
        <title>Comparative Genomics Revealed Genetic Diversity and Species/Strain-Level Differences in Carbohydrate Metabolism of Three Probiotic Bifidobacterial Species.</title>
        <authorList>
            <person name="Odamaki T."/>
            <person name="Horigome A."/>
            <person name="Sugahara H."/>
            <person name="Hashikura N."/>
            <person name="Minami J."/>
            <person name="Xiao J.Z."/>
            <person name="Abe F."/>
        </authorList>
    </citation>
    <scope>NUCLEOTIDE SEQUENCE [LARGE SCALE GENOMIC DNA]</scope>
    <source>
        <strain evidence="8 9">MCC 1128</strain>
    </source>
</reference>
<dbReference type="AlphaFoldDB" id="A0A0L7AY61"/>
<name>A0A0L7AY61_BIFBR</name>
<feature type="transmembrane region" description="Helical" evidence="6">
    <location>
        <begin position="264"/>
        <end position="282"/>
    </location>
</feature>
<gene>
    <name evidence="8" type="ORF">BBM1128_07610</name>
</gene>
<feature type="transmembrane region" description="Helical" evidence="6">
    <location>
        <begin position="206"/>
        <end position="226"/>
    </location>
</feature>
<keyword evidence="3 6" id="KW-0812">Transmembrane</keyword>
<dbReference type="Proteomes" id="UP000037193">
    <property type="component" value="Unassembled WGS sequence"/>
</dbReference>
<evidence type="ECO:0000256" key="3">
    <source>
        <dbReference type="ARBA" id="ARBA00022692"/>
    </source>
</evidence>
<dbReference type="InterPro" id="IPR037185">
    <property type="entry name" value="EmrE-like"/>
</dbReference>
<evidence type="ECO:0000256" key="2">
    <source>
        <dbReference type="ARBA" id="ARBA00007362"/>
    </source>
</evidence>
<feature type="domain" description="EamA" evidence="7">
    <location>
        <begin position="150"/>
        <end position="281"/>
    </location>
</feature>
<dbReference type="GeneID" id="29241629"/>
<accession>A0A0L7AY61</accession>
<feature type="domain" description="EamA" evidence="7">
    <location>
        <begin position="21"/>
        <end position="139"/>
    </location>
</feature>
<dbReference type="EMBL" id="AVQD01000012">
    <property type="protein sequence ID" value="KOA39968.1"/>
    <property type="molecule type" value="Genomic_DNA"/>
</dbReference>
<feature type="transmembrane region" description="Helical" evidence="6">
    <location>
        <begin position="75"/>
        <end position="96"/>
    </location>
</feature>
<proteinExistence type="inferred from homology"/>
<keyword evidence="5 6" id="KW-0472">Membrane</keyword>
<organism evidence="8 9">
    <name type="scientific">Bifidobacterium breve MCC 1128</name>
    <dbReference type="NCBI Taxonomy" id="1365965"/>
    <lineage>
        <taxon>Bacteria</taxon>
        <taxon>Bacillati</taxon>
        <taxon>Actinomycetota</taxon>
        <taxon>Actinomycetes</taxon>
        <taxon>Bifidobacteriales</taxon>
        <taxon>Bifidobacteriaceae</taxon>
        <taxon>Bifidobacterium</taxon>
    </lineage>
</organism>
<evidence type="ECO:0000256" key="5">
    <source>
        <dbReference type="ARBA" id="ARBA00023136"/>
    </source>
</evidence>
<sequence>MGKLRAPRSARGRVMAAAGMVMVGSLGIQTSSSLSASLFGALGPIPVSSMRMLVAAIVILALTRPKLAGRSKGEWLGIVIYGLAMAAMNVCLYSAIDRIPMGVAVTLEFLGPCVVALAGSHHWREGLCAVVALVGVGLISFTPGGYFNPAGYLFALGSAVCFGLYTLFADRVGKAGTGLDGLALSVTVAALATSPVSITRAPHVSAAQWGVIAASAVLGVAIPYTMDTLSGRITSARVVGTLFSIDPAMSVIIAALILRQTITAVAVIGVIVVSLAGALLVWSSGGDAVNG</sequence>
<dbReference type="Pfam" id="PF00892">
    <property type="entry name" value="EamA"/>
    <property type="match status" value="2"/>
</dbReference>
<dbReference type="SUPFAM" id="SSF103481">
    <property type="entry name" value="Multidrug resistance efflux transporter EmrE"/>
    <property type="match status" value="2"/>
</dbReference>
<feature type="transmembrane region" description="Helical" evidence="6">
    <location>
        <begin position="152"/>
        <end position="169"/>
    </location>
</feature>
<evidence type="ECO:0000313" key="9">
    <source>
        <dbReference type="Proteomes" id="UP000037193"/>
    </source>
</evidence>
<dbReference type="PATRIC" id="fig|1365965.3.peg.1528"/>
<evidence type="ECO:0000259" key="7">
    <source>
        <dbReference type="Pfam" id="PF00892"/>
    </source>
</evidence>
<comment type="similarity">
    <text evidence="2">Belongs to the EamA transporter family.</text>
</comment>
<evidence type="ECO:0000256" key="6">
    <source>
        <dbReference type="SAM" id="Phobius"/>
    </source>
</evidence>
<comment type="subcellular location">
    <subcellularLocation>
        <location evidence="1">Membrane</location>
        <topology evidence="1">Multi-pass membrane protein</topology>
    </subcellularLocation>
</comment>
<evidence type="ECO:0000313" key="8">
    <source>
        <dbReference type="EMBL" id="KOA39968.1"/>
    </source>
</evidence>
<dbReference type="InterPro" id="IPR050638">
    <property type="entry name" value="AA-Vitamin_Transporters"/>
</dbReference>
<dbReference type="InterPro" id="IPR000620">
    <property type="entry name" value="EamA_dom"/>
</dbReference>
<evidence type="ECO:0000256" key="4">
    <source>
        <dbReference type="ARBA" id="ARBA00022989"/>
    </source>
</evidence>
<dbReference type="PANTHER" id="PTHR32322">
    <property type="entry name" value="INNER MEMBRANE TRANSPORTER"/>
    <property type="match status" value="1"/>
</dbReference>
<feature type="transmembrane region" description="Helical" evidence="6">
    <location>
        <begin position="238"/>
        <end position="258"/>
    </location>
</feature>
<protein>
    <submittedName>
        <fullName evidence="8">Permease</fullName>
    </submittedName>
</protein>
<evidence type="ECO:0000256" key="1">
    <source>
        <dbReference type="ARBA" id="ARBA00004141"/>
    </source>
</evidence>
<dbReference type="RefSeq" id="WP_014484916.1">
    <property type="nucleotide sequence ID" value="NZ_AVQD01000012.1"/>
</dbReference>
<dbReference type="GO" id="GO:0016020">
    <property type="term" value="C:membrane"/>
    <property type="evidence" value="ECO:0007669"/>
    <property type="project" value="UniProtKB-SubCell"/>
</dbReference>
<dbReference type="PANTHER" id="PTHR32322:SF2">
    <property type="entry name" value="EAMA DOMAIN-CONTAINING PROTEIN"/>
    <property type="match status" value="1"/>
</dbReference>
<feature type="transmembrane region" description="Helical" evidence="6">
    <location>
        <begin position="126"/>
        <end position="146"/>
    </location>
</feature>
<comment type="caution">
    <text evidence="8">The sequence shown here is derived from an EMBL/GenBank/DDBJ whole genome shotgun (WGS) entry which is preliminary data.</text>
</comment>
<feature type="transmembrane region" description="Helical" evidence="6">
    <location>
        <begin position="45"/>
        <end position="63"/>
    </location>
</feature>
<keyword evidence="4 6" id="KW-1133">Transmembrane helix</keyword>